<dbReference type="PRINTS" id="PR00455">
    <property type="entry name" value="HTHTETR"/>
</dbReference>
<keyword evidence="1" id="KW-0678">Repressor</keyword>
<dbReference type="EMBL" id="FOTR01000022">
    <property type="protein sequence ID" value="SFM49135.1"/>
    <property type="molecule type" value="Genomic_DNA"/>
</dbReference>
<dbReference type="PROSITE" id="PS50977">
    <property type="entry name" value="HTH_TETR_2"/>
    <property type="match status" value="1"/>
</dbReference>
<dbReference type="GO" id="GO:0003677">
    <property type="term" value="F:DNA binding"/>
    <property type="evidence" value="ECO:0007669"/>
    <property type="project" value="UniProtKB-UniRule"/>
</dbReference>
<keyword evidence="6" id="KW-1185">Reference proteome</keyword>
<dbReference type="PANTHER" id="PTHR43479:SF21">
    <property type="entry name" value="TRANSCRIPTIONAL REGULATOR, TETR FAMILY"/>
    <property type="match status" value="1"/>
</dbReference>
<dbReference type="STRING" id="334253.SAMN04487943_12217"/>
<evidence type="ECO:0000256" key="1">
    <source>
        <dbReference type="ARBA" id="ARBA00022491"/>
    </source>
</evidence>
<reference evidence="6" key="1">
    <citation type="submission" date="2016-10" db="EMBL/GenBank/DDBJ databases">
        <authorList>
            <person name="Varghese N."/>
            <person name="Submissions S."/>
        </authorList>
    </citation>
    <scope>NUCLEOTIDE SEQUENCE [LARGE SCALE GENOMIC DNA]</scope>
    <source>
        <strain evidence="6">CGMCC 1.4250</strain>
    </source>
</reference>
<dbReference type="PANTHER" id="PTHR43479">
    <property type="entry name" value="ACREF/ENVCD OPERON REPRESSOR-RELATED"/>
    <property type="match status" value="1"/>
</dbReference>
<dbReference type="OrthoDB" id="113732at2"/>
<feature type="domain" description="HTH tetR-type" evidence="4">
    <location>
        <begin position="9"/>
        <end position="69"/>
    </location>
</feature>
<sequence length="194" mass="23003">MDGFKKRTHQKMNRILEASLHLFSTYGMKNVPIAKIASEANVSQVTIYNYFESKENLIYETMIYFVEKEYRKFQNIIDSDVSFPEKIEQIIFNKKDDAAKISEELYHYLMNDFSNKGSYIDKVYQEKSVPLFEQLIAEGKSTGYIHRDISTEAMMIYIHMFKDYMKNEDVSDYILPLTEDIIKLFFYGMMGKRD</sequence>
<dbReference type="InterPro" id="IPR050624">
    <property type="entry name" value="HTH-type_Tx_Regulator"/>
</dbReference>
<evidence type="ECO:0000256" key="3">
    <source>
        <dbReference type="PROSITE-ProRule" id="PRU00335"/>
    </source>
</evidence>
<accession>A0A1I4RAC3</accession>
<dbReference type="Proteomes" id="UP000198565">
    <property type="component" value="Unassembled WGS sequence"/>
</dbReference>
<name>A0A1I4RAC3_9BACI</name>
<proteinExistence type="predicted"/>
<keyword evidence="2 3" id="KW-0238">DNA-binding</keyword>
<dbReference type="InterPro" id="IPR013055">
    <property type="entry name" value="Tachy_Neuro_lke_CS"/>
</dbReference>
<evidence type="ECO:0000259" key="4">
    <source>
        <dbReference type="PROSITE" id="PS50977"/>
    </source>
</evidence>
<evidence type="ECO:0000313" key="5">
    <source>
        <dbReference type="EMBL" id="SFM49135.1"/>
    </source>
</evidence>
<protein>
    <submittedName>
        <fullName evidence="5">Transcriptional regulator, TetR family</fullName>
    </submittedName>
</protein>
<dbReference type="Pfam" id="PF00440">
    <property type="entry name" value="TetR_N"/>
    <property type="match status" value="1"/>
</dbReference>
<dbReference type="AlphaFoldDB" id="A0A1I4RAC3"/>
<dbReference type="Gene3D" id="1.10.357.10">
    <property type="entry name" value="Tetracycline Repressor, domain 2"/>
    <property type="match status" value="1"/>
</dbReference>
<dbReference type="PROSITE" id="PS00267">
    <property type="entry name" value="TACHYKININ"/>
    <property type="match status" value="1"/>
</dbReference>
<dbReference type="RefSeq" id="WP_091486701.1">
    <property type="nucleotide sequence ID" value="NZ_FOTR01000022.1"/>
</dbReference>
<gene>
    <name evidence="5" type="ORF">SAMN04487943_12217</name>
</gene>
<evidence type="ECO:0000313" key="6">
    <source>
        <dbReference type="Proteomes" id="UP000198565"/>
    </source>
</evidence>
<dbReference type="InterPro" id="IPR009057">
    <property type="entry name" value="Homeodomain-like_sf"/>
</dbReference>
<evidence type="ECO:0000256" key="2">
    <source>
        <dbReference type="ARBA" id="ARBA00023125"/>
    </source>
</evidence>
<dbReference type="InterPro" id="IPR001647">
    <property type="entry name" value="HTH_TetR"/>
</dbReference>
<dbReference type="SUPFAM" id="SSF46689">
    <property type="entry name" value="Homeodomain-like"/>
    <property type="match status" value="1"/>
</dbReference>
<feature type="DNA-binding region" description="H-T-H motif" evidence="3">
    <location>
        <begin position="32"/>
        <end position="51"/>
    </location>
</feature>
<organism evidence="5 6">
    <name type="scientific">Gracilibacillus orientalis</name>
    <dbReference type="NCBI Taxonomy" id="334253"/>
    <lineage>
        <taxon>Bacteria</taxon>
        <taxon>Bacillati</taxon>
        <taxon>Bacillota</taxon>
        <taxon>Bacilli</taxon>
        <taxon>Bacillales</taxon>
        <taxon>Bacillaceae</taxon>
        <taxon>Gracilibacillus</taxon>
    </lineage>
</organism>